<evidence type="ECO:0000313" key="2">
    <source>
        <dbReference type="Proteomes" id="UP000694409"/>
    </source>
</evidence>
<dbReference type="Ensembl" id="ENSSCAT00000006303.1">
    <property type="protein sequence ID" value="ENSSCAP00000005498.1"/>
    <property type="gene ID" value="ENSSCAG00000004386.1"/>
</dbReference>
<protein>
    <submittedName>
        <fullName evidence="1">Uncharacterized protein</fullName>
    </submittedName>
</protein>
<dbReference type="Proteomes" id="UP000694409">
    <property type="component" value="Unassembled WGS sequence"/>
</dbReference>
<name>A0A8C9MMD5_SERCA</name>
<reference evidence="1" key="1">
    <citation type="submission" date="2025-08" db="UniProtKB">
        <authorList>
            <consortium name="Ensembl"/>
        </authorList>
    </citation>
    <scope>IDENTIFICATION</scope>
</reference>
<evidence type="ECO:0000313" key="1">
    <source>
        <dbReference type="Ensembl" id="ENSSCAP00000005498.1"/>
    </source>
</evidence>
<organism evidence="1 2">
    <name type="scientific">Serinus canaria</name>
    <name type="common">Island canary</name>
    <name type="synonym">Fringilla canaria</name>
    <dbReference type="NCBI Taxonomy" id="9135"/>
    <lineage>
        <taxon>Eukaryota</taxon>
        <taxon>Metazoa</taxon>
        <taxon>Chordata</taxon>
        <taxon>Craniata</taxon>
        <taxon>Vertebrata</taxon>
        <taxon>Euteleostomi</taxon>
        <taxon>Archelosauria</taxon>
        <taxon>Archosauria</taxon>
        <taxon>Dinosauria</taxon>
        <taxon>Saurischia</taxon>
        <taxon>Theropoda</taxon>
        <taxon>Coelurosauria</taxon>
        <taxon>Aves</taxon>
        <taxon>Neognathae</taxon>
        <taxon>Neoaves</taxon>
        <taxon>Telluraves</taxon>
        <taxon>Australaves</taxon>
        <taxon>Passeriformes</taxon>
        <taxon>Passeroidea</taxon>
        <taxon>Fringillidae</taxon>
        <taxon>Carduelinae</taxon>
        <taxon>Serinus</taxon>
    </lineage>
</organism>
<reference evidence="1" key="2">
    <citation type="submission" date="2025-09" db="UniProtKB">
        <authorList>
            <consortium name="Ensembl"/>
        </authorList>
    </citation>
    <scope>IDENTIFICATION</scope>
</reference>
<dbReference type="GeneTree" id="ENSGT00910000147748"/>
<accession>A0A8C9MMD5</accession>
<keyword evidence="2" id="KW-1185">Reference proteome</keyword>
<sequence>TSCSPGLSTDSRQLPTFLPHLHATDQPWSSPFAKHTHKFKHVPVKDVVIGEALAVEEVAEELPWREQRTPENRLLIISLPTSFSSRLMTWTEIDSPLVMLLALSSVIPHPL</sequence>
<dbReference type="AlphaFoldDB" id="A0A8C9MMD5"/>
<proteinExistence type="predicted"/>